<reference evidence="2 3" key="1">
    <citation type="journal article" date="2012" name="Stand. Genomic Sci.">
        <title>Complete genome sequence of Terriglobus saanensis type strain SP1PR4(T), an Acidobacteria from tundra soil.</title>
        <authorList>
            <person name="Rawat S.R."/>
            <person name="Mannisto M.K."/>
            <person name="Starovoytov V."/>
            <person name="Goodwin L."/>
            <person name="Nolan M."/>
            <person name="Hauser L."/>
            <person name="Land M."/>
            <person name="Davenport K.W."/>
            <person name="Woyke T."/>
            <person name="Haggblom M.M."/>
        </authorList>
    </citation>
    <scope>NUCLEOTIDE SEQUENCE</scope>
    <source>
        <strain evidence="3">ATCC BAA-1853 / DSM 23119 / SP1PR4</strain>
    </source>
</reference>
<accession>E8V315</accession>
<evidence type="ECO:0008006" key="4">
    <source>
        <dbReference type="Google" id="ProtNLM"/>
    </source>
</evidence>
<dbReference type="RefSeq" id="WP_013567023.1">
    <property type="nucleotide sequence ID" value="NC_014963.1"/>
</dbReference>
<dbReference type="KEGG" id="tsa:AciPR4_0455"/>
<evidence type="ECO:0000256" key="1">
    <source>
        <dbReference type="SAM" id="SignalP"/>
    </source>
</evidence>
<dbReference type="HOGENOM" id="CLU_158027_0_0_0"/>
<evidence type="ECO:0000313" key="3">
    <source>
        <dbReference type="Proteomes" id="UP000006844"/>
    </source>
</evidence>
<dbReference type="eggNOG" id="ENOG5032SU2">
    <property type="taxonomic scope" value="Bacteria"/>
</dbReference>
<sequence>MTRATQRAQQYVQQHFNKFGRMALAATFLLAPLAVPFSAAPAFAQAAQRSVQGKVMSKADTPVKGAVVHLKDTRSLSQKSFITDDDGGFRFGQLNSNTDYEIWAEFNGKKSPTKTISSFDSKNSFSITLKVD</sequence>
<proteinExistence type="predicted"/>
<dbReference type="Proteomes" id="UP000006844">
    <property type="component" value="Chromosome"/>
</dbReference>
<feature type="chain" id="PRO_5003233009" description="Carboxypeptidase regulatory-like domain-containing protein" evidence="1">
    <location>
        <begin position="45"/>
        <end position="132"/>
    </location>
</feature>
<gene>
    <name evidence="2" type="ordered locus">AciPR4_0455</name>
</gene>
<dbReference type="Pfam" id="PF13620">
    <property type="entry name" value="CarboxypepD_reg"/>
    <property type="match status" value="1"/>
</dbReference>
<dbReference type="SUPFAM" id="SSF49464">
    <property type="entry name" value="Carboxypeptidase regulatory domain-like"/>
    <property type="match status" value="1"/>
</dbReference>
<organism evidence="2 3">
    <name type="scientific">Terriglobus saanensis (strain ATCC BAA-1853 / DSM 23119 / SP1PR4)</name>
    <dbReference type="NCBI Taxonomy" id="401053"/>
    <lineage>
        <taxon>Bacteria</taxon>
        <taxon>Pseudomonadati</taxon>
        <taxon>Acidobacteriota</taxon>
        <taxon>Terriglobia</taxon>
        <taxon>Terriglobales</taxon>
        <taxon>Acidobacteriaceae</taxon>
        <taxon>Terriglobus</taxon>
    </lineage>
</organism>
<dbReference type="EMBL" id="CP002467">
    <property type="protein sequence ID" value="ADV81290.1"/>
    <property type="molecule type" value="Genomic_DNA"/>
</dbReference>
<evidence type="ECO:0000313" key="2">
    <source>
        <dbReference type="EMBL" id="ADV81290.1"/>
    </source>
</evidence>
<keyword evidence="1" id="KW-0732">Signal</keyword>
<protein>
    <recommendedName>
        <fullName evidence="4">Carboxypeptidase regulatory-like domain-containing protein</fullName>
    </recommendedName>
</protein>
<dbReference type="AlphaFoldDB" id="E8V315"/>
<dbReference type="InterPro" id="IPR008969">
    <property type="entry name" value="CarboxyPept-like_regulatory"/>
</dbReference>
<name>E8V315_TERSS</name>
<keyword evidence="3" id="KW-1185">Reference proteome</keyword>
<dbReference type="Gene3D" id="2.60.40.1120">
    <property type="entry name" value="Carboxypeptidase-like, regulatory domain"/>
    <property type="match status" value="1"/>
</dbReference>
<feature type="signal peptide" evidence="1">
    <location>
        <begin position="1"/>
        <end position="44"/>
    </location>
</feature>